<organism evidence="2 3">
    <name type="scientific">Craurococcus roseus</name>
    <dbReference type="NCBI Taxonomy" id="77585"/>
    <lineage>
        <taxon>Bacteria</taxon>
        <taxon>Pseudomonadati</taxon>
        <taxon>Pseudomonadota</taxon>
        <taxon>Alphaproteobacteria</taxon>
        <taxon>Acetobacterales</taxon>
        <taxon>Acetobacteraceae</taxon>
        <taxon>Craurococcus</taxon>
    </lineage>
</organism>
<comment type="caution">
    <text evidence="2">The sequence shown here is derived from an EMBL/GenBank/DDBJ whole genome shotgun (WGS) entry which is preliminary data.</text>
</comment>
<accession>A0ABN1F5Z5</accession>
<evidence type="ECO:0000313" key="2">
    <source>
        <dbReference type="EMBL" id="GAA0582635.1"/>
    </source>
</evidence>
<gene>
    <name evidence="2" type="ORF">GCM10009416_21310</name>
</gene>
<protein>
    <submittedName>
        <fullName evidence="2">Uncharacterized protein</fullName>
    </submittedName>
</protein>
<evidence type="ECO:0000313" key="3">
    <source>
        <dbReference type="Proteomes" id="UP001501588"/>
    </source>
</evidence>
<dbReference type="RefSeq" id="WP_343895270.1">
    <property type="nucleotide sequence ID" value="NZ_BAAAFZ010000026.1"/>
</dbReference>
<feature type="signal peptide" evidence="1">
    <location>
        <begin position="1"/>
        <end position="19"/>
    </location>
</feature>
<dbReference type="Proteomes" id="UP001501588">
    <property type="component" value="Unassembled WGS sequence"/>
</dbReference>
<name>A0ABN1F5Z5_9PROT</name>
<keyword evidence="1" id="KW-0732">Signal</keyword>
<evidence type="ECO:0000256" key="1">
    <source>
        <dbReference type="SAM" id="SignalP"/>
    </source>
</evidence>
<dbReference type="EMBL" id="BAAAFZ010000026">
    <property type="protein sequence ID" value="GAA0582635.1"/>
    <property type="molecule type" value="Genomic_DNA"/>
</dbReference>
<reference evidence="2 3" key="1">
    <citation type="journal article" date="2019" name="Int. J. Syst. Evol. Microbiol.">
        <title>The Global Catalogue of Microorganisms (GCM) 10K type strain sequencing project: providing services to taxonomists for standard genome sequencing and annotation.</title>
        <authorList>
            <consortium name="The Broad Institute Genomics Platform"/>
            <consortium name="The Broad Institute Genome Sequencing Center for Infectious Disease"/>
            <person name="Wu L."/>
            <person name="Ma J."/>
        </authorList>
    </citation>
    <scope>NUCLEOTIDE SEQUENCE [LARGE SCALE GENOMIC DNA]</scope>
    <source>
        <strain evidence="2 3">JCM 9933</strain>
    </source>
</reference>
<feature type="chain" id="PRO_5045077242" evidence="1">
    <location>
        <begin position="20"/>
        <end position="182"/>
    </location>
</feature>
<keyword evidence="3" id="KW-1185">Reference proteome</keyword>
<proteinExistence type="predicted"/>
<sequence>MCGMAVALPLLPAMAVAKAIGGPPKRAVEGIETVTHLGGERIGLRVVAVGGGGGSRLLYQDARDAAVVGGFAVCPPEQHVRLRTTSLDADLPPSRHAAWIAPFADTAFKRPSVHEVRVELPWAGDARSVAIPVSDDAQVREARQVYVLPCGPVGRAVLVVAEAAETTGVDVFEVVFRRASQE</sequence>